<dbReference type="PANTHER" id="PTHR43390:SF1">
    <property type="entry name" value="CHLOROPLAST PROCESSING PEPTIDASE"/>
    <property type="match status" value="1"/>
</dbReference>
<keyword evidence="3" id="KW-0378">Hydrolase</keyword>
<name>A0A161K855_9ZZZZ</name>
<dbReference type="AlphaFoldDB" id="A0A161K855"/>
<dbReference type="InterPro" id="IPR036286">
    <property type="entry name" value="LexA/Signal_pep-like_sf"/>
</dbReference>
<sequence length="160" mass="18040">MRALTTLIQGIVNVFFSARFRVEGDSMLPFLRHGESVFLVRTRFRWNRLGRGDVAVFERPTASGATVIKRVIGLPYEDVKIAGGSVHIDGDLLAEDYIQGADDSKDGEWFNGPDEYFLLGDNRGDSNDSRAFGPVPARLIKGRAWFRCWPPARWRPLLRG</sequence>
<dbReference type="NCBIfam" id="TIGR02227">
    <property type="entry name" value="sigpep_I_bact"/>
    <property type="match status" value="1"/>
</dbReference>
<dbReference type="GO" id="GO:0016020">
    <property type="term" value="C:membrane"/>
    <property type="evidence" value="ECO:0007669"/>
    <property type="project" value="InterPro"/>
</dbReference>
<evidence type="ECO:0000259" key="2">
    <source>
        <dbReference type="Pfam" id="PF10502"/>
    </source>
</evidence>
<dbReference type="PANTHER" id="PTHR43390">
    <property type="entry name" value="SIGNAL PEPTIDASE I"/>
    <property type="match status" value="1"/>
</dbReference>
<evidence type="ECO:0000313" key="3">
    <source>
        <dbReference type="EMBL" id="CUV03297.1"/>
    </source>
</evidence>
<evidence type="ECO:0000256" key="1">
    <source>
        <dbReference type="ARBA" id="ARBA00009370"/>
    </source>
</evidence>
<comment type="similarity">
    <text evidence="1">Belongs to the peptidase S26 family.</text>
</comment>
<organism evidence="3">
    <name type="scientific">hydrothermal vent metagenome</name>
    <dbReference type="NCBI Taxonomy" id="652676"/>
    <lineage>
        <taxon>unclassified sequences</taxon>
        <taxon>metagenomes</taxon>
        <taxon>ecological metagenomes</taxon>
    </lineage>
</organism>
<protein>
    <submittedName>
        <fullName evidence="3">Signal peptidase I</fullName>
        <ecNumber evidence="3">3.4.21.89</ecNumber>
    </submittedName>
</protein>
<dbReference type="Pfam" id="PF10502">
    <property type="entry name" value="Peptidase_S26"/>
    <property type="match status" value="1"/>
</dbReference>
<dbReference type="CDD" id="cd06530">
    <property type="entry name" value="S26_SPase_I"/>
    <property type="match status" value="1"/>
</dbReference>
<dbReference type="PRINTS" id="PR00727">
    <property type="entry name" value="LEADERPTASE"/>
</dbReference>
<accession>A0A161K855</accession>
<reference evidence="3" key="1">
    <citation type="submission" date="2015-10" db="EMBL/GenBank/DDBJ databases">
        <authorList>
            <person name="Gilbert D.G."/>
        </authorList>
    </citation>
    <scope>NUCLEOTIDE SEQUENCE</scope>
</reference>
<dbReference type="InterPro" id="IPR019533">
    <property type="entry name" value="Peptidase_S26"/>
</dbReference>
<proteinExistence type="inferred from homology"/>
<dbReference type="SUPFAM" id="SSF51306">
    <property type="entry name" value="LexA/Signal peptidase"/>
    <property type="match status" value="1"/>
</dbReference>
<gene>
    <name evidence="3" type="ORF">MGWOODY_Clf1940</name>
</gene>
<dbReference type="EC" id="3.4.21.89" evidence="3"/>
<dbReference type="GO" id="GO:0009003">
    <property type="term" value="F:signal peptidase activity"/>
    <property type="evidence" value="ECO:0007669"/>
    <property type="project" value="UniProtKB-EC"/>
</dbReference>
<dbReference type="Gene3D" id="2.10.109.10">
    <property type="entry name" value="Umud Fragment, subunit A"/>
    <property type="match status" value="1"/>
</dbReference>
<dbReference type="GO" id="GO:0006465">
    <property type="term" value="P:signal peptide processing"/>
    <property type="evidence" value="ECO:0007669"/>
    <property type="project" value="InterPro"/>
</dbReference>
<dbReference type="EMBL" id="FAXA01000390">
    <property type="protein sequence ID" value="CUV03297.1"/>
    <property type="molecule type" value="Genomic_DNA"/>
</dbReference>
<feature type="domain" description="Peptidase S26" evidence="2">
    <location>
        <begin position="6"/>
        <end position="149"/>
    </location>
</feature>
<dbReference type="GO" id="GO:0004252">
    <property type="term" value="F:serine-type endopeptidase activity"/>
    <property type="evidence" value="ECO:0007669"/>
    <property type="project" value="InterPro"/>
</dbReference>
<dbReference type="InterPro" id="IPR000223">
    <property type="entry name" value="Pept_S26A_signal_pept_1"/>
</dbReference>